<evidence type="ECO:0000259" key="2">
    <source>
        <dbReference type="Pfam" id="PF13439"/>
    </source>
</evidence>
<dbReference type="InterPro" id="IPR001296">
    <property type="entry name" value="Glyco_trans_1"/>
</dbReference>
<evidence type="ECO:0000259" key="1">
    <source>
        <dbReference type="Pfam" id="PF00534"/>
    </source>
</evidence>
<dbReference type="PANTHER" id="PTHR12526:SF630">
    <property type="entry name" value="GLYCOSYLTRANSFERASE"/>
    <property type="match status" value="1"/>
</dbReference>
<accession>A0A0P0FY61</accession>
<gene>
    <name evidence="3" type="primary">pimB_2</name>
    <name evidence="3" type="ORF">BcellWH2_01787</name>
</gene>
<feature type="domain" description="Glycosyltransferase subfamily 4-like N-terminal" evidence="2">
    <location>
        <begin position="24"/>
        <end position="184"/>
    </location>
</feature>
<evidence type="ECO:0000313" key="3">
    <source>
        <dbReference type="EMBL" id="ALJ59040.1"/>
    </source>
</evidence>
<dbReference type="PANTHER" id="PTHR12526">
    <property type="entry name" value="GLYCOSYLTRANSFERASE"/>
    <property type="match status" value="1"/>
</dbReference>
<reference evidence="3 4" key="1">
    <citation type="journal article" date="2015" name="Science">
        <title>Genetic determinants of in vivo fitness and diet responsiveness in multiple human gut Bacteroides.</title>
        <authorList>
            <person name="Wu M."/>
            <person name="McNulty N.P."/>
            <person name="Rodionov D.A."/>
            <person name="Khoroshkin M.S."/>
            <person name="Griffin N.W."/>
            <person name="Cheng J."/>
            <person name="Latreille P."/>
            <person name="Kerstetter R.A."/>
            <person name="Terrapon N."/>
            <person name="Henrissat B."/>
            <person name="Osterman A.L."/>
            <person name="Gordon J.I."/>
        </authorList>
    </citation>
    <scope>NUCLEOTIDE SEQUENCE [LARGE SCALE GENOMIC DNA]</scope>
    <source>
        <strain evidence="3 4">WH2</strain>
    </source>
</reference>
<keyword evidence="3" id="KW-0808">Transferase</keyword>
<dbReference type="EMBL" id="CP012801">
    <property type="protein sequence ID" value="ALJ59040.1"/>
    <property type="molecule type" value="Genomic_DNA"/>
</dbReference>
<dbReference type="AlphaFoldDB" id="A0A0P0FY61"/>
<proteinExistence type="predicted"/>
<dbReference type="Gene3D" id="3.40.50.2000">
    <property type="entry name" value="Glycogen Phosphorylase B"/>
    <property type="match status" value="2"/>
</dbReference>
<sequence length="380" mass="42892">MKILFISRGTPSSRDPQWGSFELDQAKALRNYGHDVVLLSVDRRFRRYYRKHGITMKVIDGIYCYNSFYLSAAITNIISPKLTDFIGNKQIERLFNKVIKKFGFPDIVYGHYLPNSCLAVYLKNKYGIPAVGIEHWSKMGQKDLTPLIYNQAKQTYPCLDALVSVSTDLKRMIKQNIGIESYVVNNMLGDGFDYVDNMHKGIINFVSIGNLLPIKGFDVLIEAFSLLNRPKDSWHLNIIGSGKEKENLQKQIKDCDLQNNIKLLGRLQKSDVISNLQASDVFIVSSHTETFGVAALEALACGLPVISTECGGPRDFITKENGKFCKVNDPQSLSDAIDDMFEHIDDYDRKAISEDVHSRFSGKAISQQLTSIFESVVNKH</sequence>
<name>A0A0P0FY61_9BACE</name>
<dbReference type="CDD" id="cd03801">
    <property type="entry name" value="GT4_PimA-like"/>
    <property type="match status" value="1"/>
</dbReference>
<protein>
    <submittedName>
        <fullName evidence="3">GDP-mannose-dependent alpha-(1-6)-phosphatidylinositol monomannoside mannosyltransferase</fullName>
        <ecNumber evidence="3">2.4.1.57</ecNumber>
    </submittedName>
</protein>
<dbReference type="RefSeq" id="WP_029427797.1">
    <property type="nucleotide sequence ID" value="NZ_CP012801.1"/>
</dbReference>
<dbReference type="GO" id="GO:0016757">
    <property type="term" value="F:glycosyltransferase activity"/>
    <property type="evidence" value="ECO:0007669"/>
    <property type="project" value="UniProtKB-KW"/>
</dbReference>
<keyword evidence="3" id="KW-0328">Glycosyltransferase</keyword>
<evidence type="ECO:0000313" key="4">
    <source>
        <dbReference type="Proteomes" id="UP000061809"/>
    </source>
</evidence>
<dbReference type="Pfam" id="PF13439">
    <property type="entry name" value="Glyco_transf_4"/>
    <property type="match status" value="1"/>
</dbReference>
<dbReference type="Pfam" id="PF00534">
    <property type="entry name" value="Glycos_transf_1"/>
    <property type="match status" value="1"/>
</dbReference>
<dbReference type="PATRIC" id="fig|246787.4.peg.1842"/>
<feature type="domain" description="Glycosyl transferase family 1" evidence="1">
    <location>
        <begin position="205"/>
        <end position="343"/>
    </location>
</feature>
<dbReference type="KEGG" id="bcel:BcellWH2_01787"/>
<dbReference type="SUPFAM" id="SSF53756">
    <property type="entry name" value="UDP-Glycosyltransferase/glycogen phosphorylase"/>
    <property type="match status" value="1"/>
</dbReference>
<dbReference type="Proteomes" id="UP000061809">
    <property type="component" value="Chromosome"/>
</dbReference>
<dbReference type="EC" id="2.4.1.57" evidence="3"/>
<organism evidence="3 4">
    <name type="scientific">Bacteroides cellulosilyticus</name>
    <dbReference type="NCBI Taxonomy" id="246787"/>
    <lineage>
        <taxon>Bacteria</taxon>
        <taxon>Pseudomonadati</taxon>
        <taxon>Bacteroidota</taxon>
        <taxon>Bacteroidia</taxon>
        <taxon>Bacteroidales</taxon>
        <taxon>Bacteroidaceae</taxon>
        <taxon>Bacteroides</taxon>
    </lineage>
</organism>
<dbReference type="InterPro" id="IPR028098">
    <property type="entry name" value="Glyco_trans_4-like_N"/>
</dbReference>